<dbReference type="InterPro" id="IPR050567">
    <property type="entry name" value="Mitochondrial_Carrier"/>
</dbReference>
<keyword evidence="7" id="KW-0496">Mitochondrion</keyword>
<dbReference type="GO" id="GO:0022857">
    <property type="term" value="F:transmembrane transporter activity"/>
    <property type="evidence" value="ECO:0007669"/>
    <property type="project" value="TreeGrafter"/>
</dbReference>
<dbReference type="PANTHER" id="PTHR45624:SF10">
    <property type="entry name" value="SLC (SOLUTE CARRIER) HOMOLOG"/>
    <property type="match status" value="1"/>
</dbReference>
<dbReference type="InterPro" id="IPR018108">
    <property type="entry name" value="MCP_transmembrane"/>
</dbReference>
<evidence type="ECO:0000256" key="1">
    <source>
        <dbReference type="ARBA" id="ARBA00004225"/>
    </source>
</evidence>
<evidence type="ECO:0000256" key="9">
    <source>
        <dbReference type="PROSITE-ProRule" id="PRU00282"/>
    </source>
</evidence>
<keyword evidence="4 9" id="KW-0812">Transmembrane</keyword>
<dbReference type="HOGENOM" id="CLU_015166_16_0_1"/>
<evidence type="ECO:0000256" key="2">
    <source>
        <dbReference type="ARBA" id="ARBA00006375"/>
    </source>
</evidence>
<keyword evidence="12" id="KW-1185">Reference proteome</keyword>
<evidence type="ECO:0000256" key="10">
    <source>
        <dbReference type="RuleBase" id="RU000488"/>
    </source>
</evidence>
<accession>A0A0C3QF57</accession>
<dbReference type="Pfam" id="PF00153">
    <property type="entry name" value="Mito_carr"/>
    <property type="match status" value="3"/>
</dbReference>
<dbReference type="STRING" id="1051891.A0A0C3QF57"/>
<dbReference type="InterPro" id="IPR023395">
    <property type="entry name" value="MCP_dom_sf"/>
</dbReference>
<keyword evidence="5" id="KW-0677">Repeat</keyword>
<dbReference type="OrthoDB" id="14252at2759"/>
<dbReference type="AlphaFoldDB" id="A0A0C3QF57"/>
<evidence type="ECO:0000313" key="11">
    <source>
        <dbReference type="EMBL" id="KIO24676.1"/>
    </source>
</evidence>
<evidence type="ECO:0000256" key="8">
    <source>
        <dbReference type="ARBA" id="ARBA00023136"/>
    </source>
</evidence>
<sequence length="356" mass="39450">MGSKDKQTLNPMHEFAAGTVAGMSSLFVGHPLDTIKVRLQSSQARGKYSGTLNAFKTILKEERVQGLYKGVTSPLAGTAFLNGIVFASYGFFIRFQQRNDQSPDKDPSLTQIGLAGAGSGMIASIVTTPTELVKIRQQMMLSPTGLPSAYQVALSIFRTEGFRGFFRGFTSTCLRDLGFGWYFATYEGTCRLFRWWRTRRKEKDYLSESGRSSHPYGVLMDSSDPATLLPPNQHHVNHASLIEEMESFESVLSWPELMVAGGLAGIMAWLSTFPLDPIKSRIQETRWVSPSSTPNFKSSEHPYNSTLVAIRSLYRELGWKAMWAGLTPTLIRAVPTNMVTFLVFEMIVGAAGGKSR</sequence>
<evidence type="ECO:0008006" key="13">
    <source>
        <dbReference type="Google" id="ProtNLM"/>
    </source>
</evidence>
<dbReference type="PROSITE" id="PS50920">
    <property type="entry name" value="SOLCAR"/>
    <property type="match status" value="3"/>
</dbReference>
<dbReference type="SUPFAM" id="SSF103506">
    <property type="entry name" value="Mitochondrial carrier"/>
    <property type="match status" value="1"/>
</dbReference>
<dbReference type="Proteomes" id="UP000054248">
    <property type="component" value="Unassembled WGS sequence"/>
</dbReference>
<reference evidence="12" key="2">
    <citation type="submission" date="2015-01" db="EMBL/GenBank/DDBJ databases">
        <title>Evolutionary Origins and Diversification of the Mycorrhizal Mutualists.</title>
        <authorList>
            <consortium name="DOE Joint Genome Institute"/>
            <consortium name="Mycorrhizal Genomics Consortium"/>
            <person name="Kohler A."/>
            <person name="Kuo A."/>
            <person name="Nagy L.G."/>
            <person name="Floudas D."/>
            <person name="Copeland A."/>
            <person name="Barry K.W."/>
            <person name="Cichocki N."/>
            <person name="Veneault-Fourrey C."/>
            <person name="LaButti K."/>
            <person name="Lindquist E.A."/>
            <person name="Lipzen A."/>
            <person name="Lundell T."/>
            <person name="Morin E."/>
            <person name="Murat C."/>
            <person name="Riley R."/>
            <person name="Ohm R."/>
            <person name="Sun H."/>
            <person name="Tunlid A."/>
            <person name="Henrissat B."/>
            <person name="Grigoriev I.V."/>
            <person name="Hibbett D.S."/>
            <person name="Martin F."/>
        </authorList>
    </citation>
    <scope>NUCLEOTIDE SEQUENCE [LARGE SCALE GENOMIC DNA]</scope>
    <source>
        <strain evidence="12">MUT 4182</strain>
    </source>
</reference>
<evidence type="ECO:0000256" key="5">
    <source>
        <dbReference type="ARBA" id="ARBA00022737"/>
    </source>
</evidence>
<dbReference type="Gene3D" id="1.50.40.10">
    <property type="entry name" value="Mitochondrial carrier domain"/>
    <property type="match status" value="2"/>
</dbReference>
<evidence type="ECO:0000256" key="4">
    <source>
        <dbReference type="ARBA" id="ARBA00022692"/>
    </source>
</evidence>
<feature type="repeat" description="Solcar" evidence="9">
    <location>
        <begin position="107"/>
        <end position="192"/>
    </location>
</feature>
<evidence type="ECO:0000256" key="6">
    <source>
        <dbReference type="ARBA" id="ARBA00022989"/>
    </source>
</evidence>
<evidence type="ECO:0000313" key="12">
    <source>
        <dbReference type="Proteomes" id="UP000054248"/>
    </source>
</evidence>
<gene>
    <name evidence="11" type="ORF">M407DRAFT_98765</name>
</gene>
<name>A0A0C3QF57_9AGAM</name>
<keyword evidence="3 10" id="KW-0813">Transport</keyword>
<dbReference type="EMBL" id="KN823056">
    <property type="protein sequence ID" value="KIO24676.1"/>
    <property type="molecule type" value="Genomic_DNA"/>
</dbReference>
<keyword evidence="6" id="KW-1133">Transmembrane helix</keyword>
<dbReference type="GO" id="GO:0031966">
    <property type="term" value="C:mitochondrial membrane"/>
    <property type="evidence" value="ECO:0007669"/>
    <property type="project" value="UniProtKB-SubCell"/>
</dbReference>
<comment type="subcellular location">
    <subcellularLocation>
        <location evidence="1">Mitochondrion membrane</location>
        <topology evidence="1">Multi-pass membrane protein</topology>
    </subcellularLocation>
</comment>
<proteinExistence type="inferred from homology"/>
<reference evidence="11 12" key="1">
    <citation type="submission" date="2014-04" db="EMBL/GenBank/DDBJ databases">
        <authorList>
            <consortium name="DOE Joint Genome Institute"/>
            <person name="Kuo A."/>
            <person name="Girlanda M."/>
            <person name="Perotto S."/>
            <person name="Kohler A."/>
            <person name="Nagy L.G."/>
            <person name="Floudas D."/>
            <person name="Copeland A."/>
            <person name="Barry K.W."/>
            <person name="Cichocki N."/>
            <person name="Veneault-Fourrey C."/>
            <person name="LaButti K."/>
            <person name="Lindquist E.A."/>
            <person name="Lipzen A."/>
            <person name="Lundell T."/>
            <person name="Morin E."/>
            <person name="Murat C."/>
            <person name="Sun H."/>
            <person name="Tunlid A."/>
            <person name="Henrissat B."/>
            <person name="Grigoriev I.V."/>
            <person name="Hibbett D.S."/>
            <person name="Martin F."/>
            <person name="Nordberg H.P."/>
            <person name="Cantor M.N."/>
            <person name="Hua S.X."/>
        </authorList>
    </citation>
    <scope>NUCLEOTIDE SEQUENCE [LARGE SCALE GENOMIC DNA]</scope>
    <source>
        <strain evidence="11 12">MUT 4182</strain>
    </source>
</reference>
<feature type="repeat" description="Solcar" evidence="9">
    <location>
        <begin position="9"/>
        <end position="95"/>
    </location>
</feature>
<protein>
    <recommendedName>
        <fullName evidence="13">Mitochondrial carrier</fullName>
    </recommendedName>
</protein>
<evidence type="ECO:0000256" key="3">
    <source>
        <dbReference type="ARBA" id="ARBA00022448"/>
    </source>
</evidence>
<keyword evidence="8 9" id="KW-0472">Membrane</keyword>
<evidence type="ECO:0000256" key="7">
    <source>
        <dbReference type="ARBA" id="ARBA00023128"/>
    </source>
</evidence>
<dbReference type="PANTHER" id="PTHR45624">
    <property type="entry name" value="MITOCHONDRIAL BASIC AMINO ACIDS TRANSPORTER-RELATED"/>
    <property type="match status" value="1"/>
</dbReference>
<organism evidence="11 12">
    <name type="scientific">Tulasnella calospora MUT 4182</name>
    <dbReference type="NCBI Taxonomy" id="1051891"/>
    <lineage>
        <taxon>Eukaryota</taxon>
        <taxon>Fungi</taxon>
        <taxon>Dikarya</taxon>
        <taxon>Basidiomycota</taxon>
        <taxon>Agaricomycotina</taxon>
        <taxon>Agaricomycetes</taxon>
        <taxon>Cantharellales</taxon>
        <taxon>Tulasnellaceae</taxon>
        <taxon>Tulasnella</taxon>
    </lineage>
</organism>
<comment type="similarity">
    <text evidence="2 10">Belongs to the mitochondrial carrier (TC 2.A.29) family.</text>
</comment>
<feature type="repeat" description="Solcar" evidence="9">
    <location>
        <begin position="252"/>
        <end position="350"/>
    </location>
</feature>